<gene>
    <name evidence="1" type="ORF">PLOB_00008395</name>
</gene>
<reference evidence="1 2" key="1">
    <citation type="submission" date="2022-05" db="EMBL/GenBank/DDBJ databases">
        <authorList>
            <consortium name="Genoscope - CEA"/>
            <person name="William W."/>
        </authorList>
    </citation>
    <scope>NUCLEOTIDE SEQUENCE [LARGE SCALE GENOMIC DNA]</scope>
</reference>
<keyword evidence="2" id="KW-1185">Reference proteome</keyword>
<evidence type="ECO:0008006" key="3">
    <source>
        <dbReference type="Google" id="ProtNLM"/>
    </source>
</evidence>
<proteinExistence type="predicted"/>
<accession>A0ABN8NDN2</accession>
<evidence type="ECO:0000313" key="2">
    <source>
        <dbReference type="Proteomes" id="UP001159405"/>
    </source>
</evidence>
<dbReference type="Proteomes" id="UP001159405">
    <property type="component" value="Unassembled WGS sequence"/>
</dbReference>
<organism evidence="1 2">
    <name type="scientific">Porites lobata</name>
    <dbReference type="NCBI Taxonomy" id="104759"/>
    <lineage>
        <taxon>Eukaryota</taxon>
        <taxon>Metazoa</taxon>
        <taxon>Cnidaria</taxon>
        <taxon>Anthozoa</taxon>
        <taxon>Hexacorallia</taxon>
        <taxon>Scleractinia</taxon>
        <taxon>Fungiina</taxon>
        <taxon>Poritidae</taxon>
        <taxon>Porites</taxon>
    </lineage>
</organism>
<feature type="non-terminal residue" evidence="1">
    <location>
        <position position="1"/>
    </location>
</feature>
<evidence type="ECO:0000313" key="1">
    <source>
        <dbReference type="EMBL" id="CAH3046141.1"/>
    </source>
</evidence>
<dbReference type="EMBL" id="CALNXK010000014">
    <property type="protein sequence ID" value="CAH3046141.1"/>
    <property type="molecule type" value="Genomic_DNA"/>
</dbReference>
<protein>
    <recommendedName>
        <fullName evidence="3">SAM domain-containing protein</fullName>
    </recommendedName>
</protein>
<sequence>LQFLTSDWSKERVKNWAAEVFDENVAEKFLAKEMTGVTLFSERITGVESMERLGLLMLRNQENFRSLVEQLKEIPFMDISKPKVENYISHVNITHNSEDTPPSVPFFTAILKASKRSKALTSDGSDGIKSGLYGGRNTTITPVA</sequence>
<name>A0ABN8NDN2_9CNID</name>
<comment type="caution">
    <text evidence="1">The sequence shown here is derived from an EMBL/GenBank/DDBJ whole genome shotgun (WGS) entry which is preliminary data.</text>
</comment>